<dbReference type="SMART" id="SM00839">
    <property type="entry name" value="ELFV_dehydrog"/>
    <property type="match status" value="1"/>
</dbReference>
<dbReference type="SUPFAM" id="SSF53223">
    <property type="entry name" value="Aminoacid dehydrogenase-like, N-terminal domain"/>
    <property type="match status" value="1"/>
</dbReference>
<comment type="caution">
    <text evidence="10">The sequence shown here is derived from an EMBL/GenBank/DDBJ whole genome shotgun (WGS) entry which is preliminary data.</text>
</comment>
<evidence type="ECO:0000256" key="8">
    <source>
        <dbReference type="RuleBase" id="RU004417"/>
    </source>
</evidence>
<comment type="similarity">
    <text evidence="1 4 8">Belongs to the Glu/Leu/Phe/Val dehydrogenases family.</text>
</comment>
<organism evidence="10 11">
    <name type="scientific">Ureibacillus yapensis</name>
    <dbReference type="NCBI Taxonomy" id="2304605"/>
    <lineage>
        <taxon>Bacteria</taxon>
        <taxon>Bacillati</taxon>
        <taxon>Bacillota</taxon>
        <taxon>Bacilli</taxon>
        <taxon>Bacillales</taxon>
        <taxon>Caryophanaceae</taxon>
        <taxon>Ureibacillus</taxon>
    </lineage>
</organism>
<evidence type="ECO:0000256" key="1">
    <source>
        <dbReference type="ARBA" id="ARBA00006382"/>
    </source>
</evidence>
<sequence length="385" mass="41757">MNSFLVTEWTDTVTGAKGYLALDRVFDGVAGGGIRMKEGVSKEEVQRLAHTMTLKLMGLGMPIGGAKAGIDYPSNKADSKDVLYRFLEAHKPFLEQVWGASEDLGTTKEDIVRIVTQLGLESPVDAFLYRMDSSTKEVILNNLKESLSLNVDGVTITDLVTGLGVANSTLEALKSISLNPEEATVSIQGFGSVGASTAKYLNNAKVKIVSVSDVSGTLYNPEGLDVELLLKAKDEKGNINRSLIPENYIQSNRSDWLTYEVDVLIPAAIADAINDENESQIQAKLIVEGANIPVTIEAEKQLFDRGILVVPDFIANSAGAGFFGTILYKGIGPDAYKIFDYLSNQVSSTTEWILRKAKEENISPREAAVLFLDTNQVKINVAENV</sequence>
<dbReference type="EMBL" id="QWEI01000002">
    <property type="protein sequence ID" value="RHW38315.1"/>
    <property type="molecule type" value="Genomic_DNA"/>
</dbReference>
<protein>
    <recommendedName>
        <fullName evidence="2 4">Glutamate dehydrogenase</fullName>
    </recommendedName>
</protein>
<gene>
    <name evidence="10" type="ORF">D1B33_05365</name>
</gene>
<feature type="domain" description="Glutamate/phenylalanine/leucine/valine/L-tryptophan dehydrogenase C-terminal" evidence="9">
    <location>
        <begin position="157"/>
        <end position="378"/>
    </location>
</feature>
<accession>A0A396SHW9</accession>
<dbReference type="InterPro" id="IPR006096">
    <property type="entry name" value="Glu/Leu/Phe/Val/Trp_DH_C"/>
</dbReference>
<keyword evidence="6" id="KW-0547">Nucleotide-binding</keyword>
<dbReference type="InterPro" id="IPR006097">
    <property type="entry name" value="Glu/Leu/Phe/Val/Trp_DH_dimer"/>
</dbReference>
<keyword evidence="11" id="KW-1185">Reference proteome</keyword>
<dbReference type="OrthoDB" id="9803297at2"/>
<evidence type="ECO:0000259" key="9">
    <source>
        <dbReference type="SMART" id="SM00839"/>
    </source>
</evidence>
<evidence type="ECO:0000256" key="2">
    <source>
        <dbReference type="ARBA" id="ARBA00012896"/>
    </source>
</evidence>
<dbReference type="SUPFAM" id="SSF51735">
    <property type="entry name" value="NAD(P)-binding Rossmann-fold domains"/>
    <property type="match status" value="1"/>
</dbReference>
<evidence type="ECO:0000256" key="4">
    <source>
        <dbReference type="PIRNR" id="PIRNR000185"/>
    </source>
</evidence>
<dbReference type="AlphaFoldDB" id="A0A396SHW9"/>
<feature type="active site" description="Proton donor" evidence="5">
    <location>
        <position position="67"/>
    </location>
</feature>
<dbReference type="InterPro" id="IPR036291">
    <property type="entry name" value="NAD(P)-bd_dom_sf"/>
</dbReference>
<evidence type="ECO:0000256" key="5">
    <source>
        <dbReference type="PIRSR" id="PIRSR000185-1"/>
    </source>
</evidence>
<dbReference type="Gene3D" id="3.40.50.10860">
    <property type="entry name" value="Leucine Dehydrogenase, chain A, domain 1"/>
    <property type="match status" value="1"/>
</dbReference>
<dbReference type="PANTHER" id="PTHR11606">
    <property type="entry name" value="GLUTAMATE DEHYDROGENASE"/>
    <property type="match status" value="1"/>
</dbReference>
<dbReference type="InterPro" id="IPR046346">
    <property type="entry name" value="Aminoacid_DH-like_N_sf"/>
</dbReference>
<dbReference type="GO" id="GO:0006538">
    <property type="term" value="P:L-glutamate catabolic process"/>
    <property type="evidence" value="ECO:0007669"/>
    <property type="project" value="TreeGrafter"/>
</dbReference>
<dbReference type="RefSeq" id="WP_118875349.1">
    <property type="nucleotide sequence ID" value="NZ_QWEI01000002.1"/>
</dbReference>
<name>A0A396SHW9_9BACL</name>
<evidence type="ECO:0000256" key="6">
    <source>
        <dbReference type="PIRSR" id="PIRSR000185-2"/>
    </source>
</evidence>
<evidence type="ECO:0000313" key="11">
    <source>
        <dbReference type="Proteomes" id="UP000265692"/>
    </source>
</evidence>
<evidence type="ECO:0000256" key="7">
    <source>
        <dbReference type="PIRSR" id="PIRSR000185-3"/>
    </source>
</evidence>
<dbReference type="PRINTS" id="PR00082">
    <property type="entry name" value="GLFDHDRGNASE"/>
</dbReference>
<dbReference type="Pfam" id="PF02812">
    <property type="entry name" value="ELFV_dehydrog_N"/>
    <property type="match status" value="1"/>
</dbReference>
<proteinExistence type="inferred from homology"/>
<dbReference type="Gene3D" id="3.40.50.720">
    <property type="entry name" value="NAD(P)-binding Rossmann-like Domain"/>
    <property type="match status" value="1"/>
</dbReference>
<dbReference type="GO" id="GO:0004352">
    <property type="term" value="F:glutamate dehydrogenase (NAD+) activity"/>
    <property type="evidence" value="ECO:0007669"/>
    <property type="project" value="TreeGrafter"/>
</dbReference>
<dbReference type="InterPro" id="IPR014362">
    <property type="entry name" value="Glu_DH"/>
</dbReference>
<dbReference type="PANTHER" id="PTHR11606:SF13">
    <property type="entry name" value="GLUTAMATE DEHYDROGENASE 1, MITOCHONDRIAL"/>
    <property type="match status" value="1"/>
</dbReference>
<evidence type="ECO:0000256" key="3">
    <source>
        <dbReference type="ARBA" id="ARBA00023002"/>
    </source>
</evidence>
<feature type="binding site" evidence="6">
    <location>
        <position position="55"/>
    </location>
    <ligand>
        <name>substrate</name>
    </ligand>
</feature>
<dbReference type="InterPro" id="IPR006095">
    <property type="entry name" value="Glu/Leu/Phe/Val/Trp_DH"/>
</dbReference>
<evidence type="ECO:0000313" key="10">
    <source>
        <dbReference type="EMBL" id="RHW38315.1"/>
    </source>
</evidence>
<dbReference type="PIRSF" id="PIRSF000185">
    <property type="entry name" value="Glu_DH"/>
    <property type="match status" value="1"/>
</dbReference>
<keyword evidence="3 4" id="KW-0560">Oxidoreductase</keyword>
<dbReference type="GO" id="GO:0000166">
    <property type="term" value="F:nucleotide binding"/>
    <property type="evidence" value="ECO:0007669"/>
    <property type="project" value="UniProtKB-KW"/>
</dbReference>
<keyword evidence="6" id="KW-0520">NAD</keyword>
<feature type="site" description="Important for catalysis" evidence="7">
    <location>
        <position position="110"/>
    </location>
</feature>
<dbReference type="Pfam" id="PF00208">
    <property type="entry name" value="ELFV_dehydrog"/>
    <property type="match status" value="1"/>
</dbReference>
<reference evidence="10 11" key="1">
    <citation type="submission" date="2018-08" db="EMBL/GenBank/DDBJ databases">
        <title>Lysinibacillus sp. YLB-03 draft genome sequence.</title>
        <authorList>
            <person name="Yu L."/>
        </authorList>
    </citation>
    <scope>NUCLEOTIDE SEQUENCE [LARGE SCALE GENOMIC DNA]</scope>
    <source>
        <strain evidence="10 11">YLB-03</strain>
    </source>
</reference>
<feature type="binding site" evidence="6">
    <location>
        <position position="161"/>
    </location>
    <ligand>
        <name>NAD(+)</name>
        <dbReference type="ChEBI" id="CHEBI:57540"/>
    </ligand>
</feature>
<dbReference type="Proteomes" id="UP000265692">
    <property type="component" value="Unassembled WGS sequence"/>
</dbReference>